<organism evidence="9 10">
    <name type="scientific">Arachnia propionica</name>
    <dbReference type="NCBI Taxonomy" id="1750"/>
    <lineage>
        <taxon>Bacteria</taxon>
        <taxon>Bacillati</taxon>
        <taxon>Actinomycetota</taxon>
        <taxon>Actinomycetes</taxon>
        <taxon>Propionibacteriales</taxon>
        <taxon>Propionibacteriaceae</taxon>
        <taxon>Arachnia</taxon>
    </lineage>
</organism>
<dbReference type="InterPro" id="IPR013766">
    <property type="entry name" value="Thioredoxin_domain"/>
</dbReference>
<dbReference type="Proteomes" id="UP000273044">
    <property type="component" value="Chromosome"/>
</dbReference>
<proteinExistence type="inferred from homology"/>
<gene>
    <name evidence="9" type="primary">bdbD</name>
    <name evidence="9" type="ORF">NCTC12967_02001</name>
</gene>
<dbReference type="InterPro" id="IPR012336">
    <property type="entry name" value="Thioredoxin-like_fold"/>
</dbReference>
<protein>
    <submittedName>
        <fullName evidence="9">Thiol-disulfide oxidoreductase D</fullName>
    </submittedName>
</protein>
<sequence length="264" mass="28658">MSGKQQAEPGRGDPARPWKIATGILAAALVFCLGVLSQTLLSGRSQTDASATSPNAATTTATPETTRQTVDPSRKAEQETEIAKLARRQENDPMAKGRVDAPVVMIEYSDYRCPFCSVFAEETLPKLQPLIDDGTLRIEFRDLAVFGDDSVAAAAAARAAGKQGLFWEFQDALYRRLPNQGHPDVKDDLVMEIATQVGVPDMAAFEADYRSEETRTAVKNETAEGRRMGIDGTPFFFIGTRAISGAQPLETFQQIIAQEKAKAS</sequence>
<dbReference type="GeneID" id="64407453"/>
<comment type="similarity">
    <text evidence="1">Belongs to the thioredoxin family. DsbA subfamily.</text>
</comment>
<feature type="domain" description="Thioredoxin" evidence="8">
    <location>
        <begin position="56"/>
        <end position="261"/>
    </location>
</feature>
<reference evidence="9 10" key="1">
    <citation type="submission" date="2018-12" db="EMBL/GenBank/DDBJ databases">
        <authorList>
            <consortium name="Pathogen Informatics"/>
        </authorList>
    </citation>
    <scope>NUCLEOTIDE SEQUENCE [LARGE SCALE GENOMIC DNA]</scope>
    <source>
        <strain evidence="9 10">NCTC12967</strain>
    </source>
</reference>
<dbReference type="Pfam" id="PF13462">
    <property type="entry name" value="Thioredoxin_4"/>
    <property type="match status" value="1"/>
</dbReference>
<feature type="region of interest" description="Disordered" evidence="6">
    <location>
        <begin position="45"/>
        <end position="78"/>
    </location>
</feature>
<evidence type="ECO:0000256" key="6">
    <source>
        <dbReference type="SAM" id="MobiDB-lite"/>
    </source>
</evidence>
<keyword evidence="4" id="KW-1015">Disulfide bond</keyword>
<dbReference type="SUPFAM" id="SSF52833">
    <property type="entry name" value="Thioredoxin-like"/>
    <property type="match status" value="1"/>
</dbReference>
<dbReference type="PROSITE" id="PS51352">
    <property type="entry name" value="THIOREDOXIN_2"/>
    <property type="match status" value="1"/>
</dbReference>
<dbReference type="PANTHER" id="PTHR13887">
    <property type="entry name" value="GLUTATHIONE S-TRANSFERASE KAPPA"/>
    <property type="match status" value="1"/>
</dbReference>
<keyword evidence="5" id="KW-0676">Redox-active center</keyword>
<keyword evidence="7" id="KW-0472">Membrane</keyword>
<evidence type="ECO:0000256" key="1">
    <source>
        <dbReference type="ARBA" id="ARBA00005791"/>
    </source>
</evidence>
<keyword evidence="7" id="KW-1133">Transmembrane helix</keyword>
<keyword evidence="2" id="KW-0732">Signal</keyword>
<evidence type="ECO:0000256" key="7">
    <source>
        <dbReference type="SAM" id="Phobius"/>
    </source>
</evidence>
<evidence type="ECO:0000256" key="2">
    <source>
        <dbReference type="ARBA" id="ARBA00022729"/>
    </source>
</evidence>
<evidence type="ECO:0000256" key="3">
    <source>
        <dbReference type="ARBA" id="ARBA00023002"/>
    </source>
</evidence>
<dbReference type="Gene3D" id="3.40.30.10">
    <property type="entry name" value="Glutaredoxin"/>
    <property type="match status" value="1"/>
</dbReference>
<dbReference type="GO" id="GO:0016491">
    <property type="term" value="F:oxidoreductase activity"/>
    <property type="evidence" value="ECO:0007669"/>
    <property type="project" value="UniProtKB-KW"/>
</dbReference>
<accession>A0A3S4UFR2</accession>
<dbReference type="EMBL" id="LR134406">
    <property type="protein sequence ID" value="VEH70695.1"/>
    <property type="molecule type" value="Genomic_DNA"/>
</dbReference>
<evidence type="ECO:0000256" key="5">
    <source>
        <dbReference type="ARBA" id="ARBA00023284"/>
    </source>
</evidence>
<evidence type="ECO:0000259" key="8">
    <source>
        <dbReference type="PROSITE" id="PS51352"/>
    </source>
</evidence>
<keyword evidence="10" id="KW-1185">Reference proteome</keyword>
<feature type="compositionally biased region" description="Low complexity" evidence="6">
    <location>
        <begin position="47"/>
        <end position="66"/>
    </location>
</feature>
<name>A0A3S4UFR2_9ACTN</name>
<dbReference type="InterPro" id="IPR036249">
    <property type="entry name" value="Thioredoxin-like_sf"/>
</dbReference>
<dbReference type="AlphaFoldDB" id="A0A3S4UFR2"/>
<dbReference type="RefSeq" id="WP_061788392.1">
    <property type="nucleotide sequence ID" value="NZ_CAUVFX010000026.1"/>
</dbReference>
<evidence type="ECO:0000313" key="10">
    <source>
        <dbReference type="Proteomes" id="UP000273044"/>
    </source>
</evidence>
<feature type="transmembrane region" description="Helical" evidence="7">
    <location>
        <begin position="20"/>
        <end position="41"/>
    </location>
</feature>
<evidence type="ECO:0000256" key="4">
    <source>
        <dbReference type="ARBA" id="ARBA00023157"/>
    </source>
</evidence>
<evidence type="ECO:0000313" key="9">
    <source>
        <dbReference type="EMBL" id="VEH70695.1"/>
    </source>
</evidence>
<keyword evidence="3" id="KW-0560">Oxidoreductase</keyword>
<keyword evidence="7" id="KW-0812">Transmembrane</keyword>
<dbReference type="PANTHER" id="PTHR13887:SF14">
    <property type="entry name" value="DISULFIDE BOND FORMATION PROTEIN D"/>
    <property type="match status" value="1"/>
</dbReference>